<dbReference type="Pfam" id="PF00041">
    <property type="entry name" value="fn3"/>
    <property type="match status" value="15"/>
</dbReference>
<evidence type="ECO:0000256" key="13">
    <source>
        <dbReference type="SAM" id="Phobius"/>
    </source>
</evidence>
<comment type="subcellular location">
    <subcellularLocation>
        <location evidence="1">Membrane</location>
        <topology evidence="1">Single-pass type I membrane protein</topology>
    </subcellularLocation>
</comment>
<comment type="catalytic activity">
    <reaction evidence="11">
        <text>O-phospho-L-tyrosyl-[protein] + H2O = L-tyrosyl-[protein] + phosphate</text>
        <dbReference type="Rhea" id="RHEA:10684"/>
        <dbReference type="Rhea" id="RHEA-COMP:10136"/>
        <dbReference type="Rhea" id="RHEA-COMP:20101"/>
        <dbReference type="ChEBI" id="CHEBI:15377"/>
        <dbReference type="ChEBI" id="CHEBI:43474"/>
        <dbReference type="ChEBI" id="CHEBI:46858"/>
        <dbReference type="ChEBI" id="CHEBI:61978"/>
        <dbReference type="EC" id="3.1.3.48"/>
    </reaction>
</comment>
<protein>
    <recommendedName>
        <fullName evidence="2">protein-tyrosine-phosphatase</fullName>
        <ecNumber evidence="2">3.1.3.48</ecNumber>
    </recommendedName>
</protein>
<keyword evidence="6" id="KW-0378">Hydrolase</keyword>
<evidence type="ECO:0000259" key="16">
    <source>
        <dbReference type="PROSITE" id="PS50056"/>
    </source>
</evidence>
<accession>A0A4Y2BSC1</accession>
<evidence type="ECO:0000256" key="12">
    <source>
        <dbReference type="SAM" id="MobiDB-lite"/>
    </source>
</evidence>
<dbReference type="Gene3D" id="2.60.40.10">
    <property type="entry name" value="Immunoglobulins"/>
    <property type="match status" value="15"/>
</dbReference>
<dbReference type="PROSITE" id="PS50853">
    <property type="entry name" value="FN3"/>
    <property type="match status" value="15"/>
</dbReference>
<feature type="domain" description="Fibronectin type-III" evidence="17">
    <location>
        <begin position="530"/>
        <end position="620"/>
    </location>
</feature>
<evidence type="ECO:0000259" key="17">
    <source>
        <dbReference type="PROSITE" id="PS50853"/>
    </source>
</evidence>
<keyword evidence="8 13" id="KW-1133">Transmembrane helix</keyword>
<keyword evidence="4 14" id="KW-0732">Signal</keyword>
<evidence type="ECO:0000256" key="1">
    <source>
        <dbReference type="ARBA" id="ARBA00004479"/>
    </source>
</evidence>
<dbReference type="GO" id="GO:0004725">
    <property type="term" value="F:protein tyrosine phosphatase activity"/>
    <property type="evidence" value="ECO:0007669"/>
    <property type="project" value="UniProtKB-EC"/>
</dbReference>
<evidence type="ECO:0000256" key="10">
    <source>
        <dbReference type="ARBA" id="ARBA00023180"/>
    </source>
</evidence>
<dbReference type="Pfam" id="PF18861">
    <property type="entry name" value="PTP_tm"/>
    <property type="match status" value="1"/>
</dbReference>
<evidence type="ECO:0000256" key="4">
    <source>
        <dbReference type="ARBA" id="ARBA00022729"/>
    </source>
</evidence>
<feature type="signal peptide" evidence="14">
    <location>
        <begin position="1"/>
        <end position="21"/>
    </location>
</feature>
<dbReference type="Gene3D" id="3.90.190.10">
    <property type="entry name" value="Protein tyrosine phosphatase superfamily"/>
    <property type="match status" value="1"/>
</dbReference>
<feature type="domain" description="Fibronectin type-III" evidence="17">
    <location>
        <begin position="1187"/>
        <end position="1282"/>
    </location>
</feature>
<dbReference type="Proteomes" id="UP000499080">
    <property type="component" value="Unassembled WGS sequence"/>
</dbReference>
<dbReference type="PRINTS" id="PR00700">
    <property type="entry name" value="PRTYPHPHTASE"/>
</dbReference>
<dbReference type="SUPFAM" id="SSF49265">
    <property type="entry name" value="Fibronectin type III"/>
    <property type="match status" value="9"/>
</dbReference>
<evidence type="ECO:0000256" key="7">
    <source>
        <dbReference type="ARBA" id="ARBA00022912"/>
    </source>
</evidence>
<dbReference type="EMBL" id="BGPR01000106">
    <property type="protein sequence ID" value="GBL94853.1"/>
    <property type="molecule type" value="Genomic_DNA"/>
</dbReference>
<dbReference type="SUPFAM" id="SSF52799">
    <property type="entry name" value="(Phosphotyrosine protein) phosphatases II"/>
    <property type="match status" value="1"/>
</dbReference>
<feature type="domain" description="Fibronectin type-III" evidence="17">
    <location>
        <begin position="434"/>
        <end position="526"/>
    </location>
</feature>
<dbReference type="SMART" id="SM00060">
    <property type="entry name" value="FN3"/>
    <property type="match status" value="16"/>
</dbReference>
<keyword evidence="19" id="KW-1185">Reference proteome</keyword>
<feature type="domain" description="Fibronectin type-III" evidence="17">
    <location>
        <begin position="165"/>
        <end position="246"/>
    </location>
</feature>
<dbReference type="GO" id="GO:0016020">
    <property type="term" value="C:membrane"/>
    <property type="evidence" value="ECO:0007669"/>
    <property type="project" value="UniProtKB-SubCell"/>
</dbReference>
<dbReference type="InterPro" id="IPR013783">
    <property type="entry name" value="Ig-like_fold"/>
</dbReference>
<dbReference type="InterPro" id="IPR050713">
    <property type="entry name" value="RTP_Phos/Ushers"/>
</dbReference>
<dbReference type="EC" id="3.1.3.48" evidence="2"/>
<feature type="region of interest" description="Disordered" evidence="12">
    <location>
        <begin position="889"/>
        <end position="916"/>
    </location>
</feature>
<dbReference type="GO" id="GO:0048666">
    <property type="term" value="P:neuron development"/>
    <property type="evidence" value="ECO:0007669"/>
    <property type="project" value="UniProtKB-ARBA"/>
</dbReference>
<feature type="domain" description="Fibronectin type-III" evidence="17">
    <location>
        <begin position="1489"/>
        <end position="1587"/>
    </location>
</feature>
<dbReference type="Pfam" id="PF00102">
    <property type="entry name" value="Y_phosphatase"/>
    <property type="match status" value="1"/>
</dbReference>
<feature type="domain" description="Fibronectin type-III" evidence="17">
    <location>
        <begin position="906"/>
        <end position="998"/>
    </location>
</feature>
<feature type="domain" description="Fibronectin type-III" evidence="17">
    <location>
        <begin position="1284"/>
        <end position="1376"/>
    </location>
</feature>
<dbReference type="InterPro" id="IPR003595">
    <property type="entry name" value="Tyr_Pase_cat"/>
</dbReference>
<dbReference type="InterPro" id="IPR000242">
    <property type="entry name" value="PTP_cat"/>
</dbReference>
<comment type="caution">
    <text evidence="18">The sequence shown here is derived from an EMBL/GenBank/DDBJ whole genome shotgun (WGS) entry which is preliminary data.</text>
</comment>
<keyword evidence="7" id="KW-0904">Protein phosphatase</keyword>
<dbReference type="PROSITE" id="PS50055">
    <property type="entry name" value="TYR_PHOSPHATASE_PTP"/>
    <property type="match status" value="1"/>
</dbReference>
<dbReference type="SMART" id="SM00194">
    <property type="entry name" value="PTPc"/>
    <property type="match status" value="1"/>
</dbReference>
<feature type="domain" description="Fibronectin type-III" evidence="17">
    <location>
        <begin position="718"/>
        <end position="808"/>
    </location>
</feature>
<feature type="transmembrane region" description="Helical" evidence="13">
    <location>
        <begin position="1755"/>
        <end position="1779"/>
    </location>
</feature>
<dbReference type="CDD" id="cd00063">
    <property type="entry name" value="FN3"/>
    <property type="match status" value="14"/>
</dbReference>
<dbReference type="InterPro" id="IPR029021">
    <property type="entry name" value="Prot-tyrosine_phosphatase-like"/>
</dbReference>
<dbReference type="PANTHER" id="PTHR46957:SF3">
    <property type="entry name" value="CYTOKINE RECEPTOR"/>
    <property type="match status" value="1"/>
</dbReference>
<feature type="domain" description="Fibronectin type-III" evidence="17">
    <location>
        <begin position="1096"/>
        <end position="1186"/>
    </location>
</feature>
<feature type="domain" description="Fibronectin type-III" evidence="17">
    <location>
        <begin position="1002"/>
        <end position="1092"/>
    </location>
</feature>
<evidence type="ECO:0000313" key="19">
    <source>
        <dbReference type="Proteomes" id="UP000499080"/>
    </source>
</evidence>
<dbReference type="InterPro" id="IPR003961">
    <property type="entry name" value="FN3_dom"/>
</dbReference>
<dbReference type="PANTHER" id="PTHR46957">
    <property type="entry name" value="CYTOKINE RECEPTOR"/>
    <property type="match status" value="1"/>
</dbReference>
<feature type="domain" description="Fibronectin type-III" evidence="17">
    <location>
        <begin position="812"/>
        <end position="902"/>
    </location>
</feature>
<evidence type="ECO:0000256" key="5">
    <source>
        <dbReference type="ARBA" id="ARBA00022737"/>
    </source>
</evidence>
<evidence type="ECO:0000256" key="3">
    <source>
        <dbReference type="ARBA" id="ARBA00022692"/>
    </source>
</evidence>
<keyword evidence="3 13" id="KW-0812">Transmembrane</keyword>
<feature type="domain" description="Fibronectin type-III" evidence="17">
    <location>
        <begin position="624"/>
        <end position="714"/>
    </location>
</feature>
<keyword evidence="5" id="KW-0677">Repeat</keyword>
<feature type="domain" description="Tyrosine-protein phosphatase" evidence="15">
    <location>
        <begin position="1867"/>
        <end position="2123"/>
    </location>
</feature>
<feature type="domain" description="Tyrosine specific protein phosphatases" evidence="16">
    <location>
        <begin position="2042"/>
        <end position="2114"/>
    </location>
</feature>
<sequence length="2151" mass="241556">MAGTAVLLLCVFLGLTDTTTAQLTDTTTAQIIDATPGQISETTTGQISETTTDEPSTLPTTTLLPDDPCFADWTISVDKNFTVRWDGADREATIFVNIVPIETYGEECLKKEDSTASFREKEAPPIIEPPCFNSVYQVDVQLRCGENNENVAHKYSTRVWTEPDAPSNVRVTFVTSSSFRVTWDKPPGTIEEYKVKVDSVEATTTVTYRDVKNLEPVTEYKIQVSAKNSREWGKWSEEITIETKKIELPTPQNLRNLSVTNTTIEAAWDKVKFEDYQIGYCLRFGLGSKEKGLNTTGTSFTIKWLNPYTKYFIRVRAFTVGATGNWTETLAVTTLPGVPSEPEDVTEIEVDSVSIKIRWKEPSPSTGPIKFYTVEWTESLNSMKAQQAVTNTTFYTIKNLIPLTSYEISVSAATDAGLGNWTPAIQVKTEDPVPPENFRKASTSSNSISVEWDEPKIYKGRGIMVAYSVRWNRLSFPNRITPNTTNLSMAIDGLEPKTKYMFEVQGWTEKGSSAWSPRLVLETEVGVPDPPVKVYKEKVSNTSIEVKWEISGRYKNLVTFHTVECSKMDNGDTRTVNTTKLSHIIEDLEAYTKYSIRVKSWTVDGSGEWSDSLVVQTAIGVPLIPKNIKEDEVTNASILVTWNEPLPVRGPIKMYSIKWQREGSAKSLQNYTDVPSYLIEELIPYQNYSIQVSAKTQAGFGDWSDPITVQTNVGIPFKPRNIKGDEVTNTSIFVKWNEPSPVRGPIEMYFIEWQEEGSAKWEQKSTVVPSYLIEELTPCRKYFIRVSAKTEAGLGNWTDPITVSTTTGLPMVPKNVKISSSKTESLEIRWEEPEPHLGNIVSYSIRWGKRGRDLQFNDVTNGTFYIIGNLSAYTWYSVQVRATTEAGDGEWSKPVEGRTDIGIPSLPRDFQEKTNRTTNTSIEIEWEEPIPANGPITNYTVNWTNLDSNLMESSITRETTYVIKQLVPYTNYSVQVRAATMAGFGNWTDALVIRTETGVPFKPRNVKSVTVKETSILLKWEEPEPMVGYITHYDVEWTDASTNSTVTEKPQNLYYMITNLSAYTNYTIRIRAATCAGSGDWSDPILVRTLSGVPLPPKNLEEGEVTNLTICIKWKEPSPFKGPILLYTVRWRHAISKKVSTASTETSSYCIQKLEPYTSYEIDVQAKTAAGFGAWSESKKIQTAVGIPTAVKHVESHNKTAWTIYLTWSPPDPANGLLQDYEVKWGEYFKPEAMRNLTKDTFFVAENLTPFTNYTFMVSASTKVGFGPPSDSFMDQTEIAEPSAPVNLWLVSATNISIMLKWKQPVAPNGPILGYTVLWKTTYGAGSPQVAEVQSILQHNVTGLLPYESYSIQVSAKTIAGSGPWSNTLMANTKIGVPKPAQVLSISVESSKTISVEWSTTNPYPGPTTYEVQVWRKPSHCNPGSDAILETSIDGPRGSGEWRFTKPETIEGLTPYSEYFVRVLLRTSVGGSTSSDSSVVKTPPDSPGAPRKVEAECKESTETVVRWKSPLYPNGKIIEYLVRYGVEYSGWSEEAVFVEDECQENHSLRLTDLRPERKYKIYVRAKADEVEENGAEASIKGYCVLPAGIPPVGDIKSVTIHGTGPHTLGLEWNKNIFFDTMGDIIHYAVIVGVSEAVGNATNGRIAETFPSWSNYSGGLTSFYQATPLEWNPFDEEQEDPLHCEEIKAEEPERKTFIRCTIGVDKECSSAKPYCNGPLKPDTRYGVKLRAFTRGGFSETDPLYTITDPIKEPSSIVGVIVGVIIVLLMLSAFIVFTLILKRKGKLVELRLAILGRFGRQPTAPQLPAEQVLQLEACPAVVPLTIRNFADHVRLMMSDSHLRFSQEFEILLFFADHVRLMMSDSPLRFSQEFETLKKNSPKYPCSTAEMDENRPKNRWLNIFPYDHSRVKLLPLGDEPGSDFVNANYVPGYSSLREYIATQGPLANTVDDFWRMIWEQSVSMIVMLTQCVERGKNKCEQYWPDAGEAKHYGDMQVRTISESMLSSYIIRLFHVQLGSQERRVKQMHFTHWPDFGCPESPDDLINFIRAVRDHLPRFKPGPIVVHCSAGVGRTGTFMAVDRLSQQLRSTDTIDIFGTVMELRHHRINMVQTEDQYIYIHLCVKQLVDDINQPHESEYEEAIYSNIGMEKDTGV</sequence>
<dbReference type="InterPro" id="IPR000387">
    <property type="entry name" value="Tyr_Pase_dom"/>
</dbReference>
<evidence type="ECO:0000256" key="14">
    <source>
        <dbReference type="SAM" id="SignalP"/>
    </source>
</evidence>
<dbReference type="SMART" id="SM00404">
    <property type="entry name" value="PTPc_motif"/>
    <property type="match status" value="1"/>
</dbReference>
<dbReference type="InterPro" id="IPR036116">
    <property type="entry name" value="FN3_sf"/>
</dbReference>
<evidence type="ECO:0000313" key="18">
    <source>
        <dbReference type="EMBL" id="GBL94853.1"/>
    </source>
</evidence>
<proteinExistence type="predicted"/>
<dbReference type="FunFam" id="3.90.190.10:FF:000009">
    <property type="entry name" value="Receptor-type tyrosine-protein phosphatase beta"/>
    <property type="match status" value="1"/>
</dbReference>
<dbReference type="OrthoDB" id="6419344at2759"/>
<dbReference type="PROSITE" id="PS50056">
    <property type="entry name" value="TYR_PHOSPHATASE_2"/>
    <property type="match status" value="1"/>
</dbReference>
<name>A0A4Y2BSC1_ARAVE</name>
<feature type="compositionally biased region" description="Basic and acidic residues" evidence="12">
    <location>
        <begin position="890"/>
        <end position="899"/>
    </location>
</feature>
<evidence type="ECO:0000256" key="6">
    <source>
        <dbReference type="ARBA" id="ARBA00022801"/>
    </source>
</evidence>
<feature type="domain" description="Fibronectin type-III" evidence="17">
    <location>
        <begin position="250"/>
        <end position="337"/>
    </location>
</feature>
<evidence type="ECO:0000256" key="8">
    <source>
        <dbReference type="ARBA" id="ARBA00022989"/>
    </source>
</evidence>
<feature type="region of interest" description="Disordered" evidence="12">
    <location>
        <begin position="1470"/>
        <end position="1493"/>
    </location>
</feature>
<dbReference type="InterPro" id="IPR041201">
    <property type="entry name" value="PTPRJ_TM"/>
</dbReference>
<keyword evidence="9 13" id="KW-0472">Membrane</keyword>
<feature type="domain" description="Fibronectin type-III" evidence="17">
    <location>
        <begin position="1377"/>
        <end position="1485"/>
    </location>
</feature>
<dbReference type="InterPro" id="IPR016130">
    <property type="entry name" value="Tyr_Pase_AS"/>
</dbReference>
<evidence type="ECO:0000256" key="2">
    <source>
        <dbReference type="ARBA" id="ARBA00013064"/>
    </source>
</evidence>
<keyword evidence="10" id="KW-0325">Glycoprotein</keyword>
<evidence type="ECO:0000256" key="11">
    <source>
        <dbReference type="ARBA" id="ARBA00051722"/>
    </source>
</evidence>
<feature type="chain" id="PRO_5021431712" description="protein-tyrosine-phosphatase" evidence="14">
    <location>
        <begin position="22"/>
        <end position="2151"/>
    </location>
</feature>
<dbReference type="PROSITE" id="PS00383">
    <property type="entry name" value="TYR_PHOSPHATASE_1"/>
    <property type="match status" value="1"/>
</dbReference>
<organism evidence="18 19">
    <name type="scientific">Araneus ventricosus</name>
    <name type="common">Orbweaver spider</name>
    <name type="synonym">Epeira ventricosa</name>
    <dbReference type="NCBI Taxonomy" id="182803"/>
    <lineage>
        <taxon>Eukaryota</taxon>
        <taxon>Metazoa</taxon>
        <taxon>Ecdysozoa</taxon>
        <taxon>Arthropoda</taxon>
        <taxon>Chelicerata</taxon>
        <taxon>Arachnida</taxon>
        <taxon>Araneae</taxon>
        <taxon>Araneomorphae</taxon>
        <taxon>Entelegynae</taxon>
        <taxon>Araneoidea</taxon>
        <taxon>Araneidae</taxon>
        <taxon>Araneus</taxon>
    </lineage>
</organism>
<evidence type="ECO:0000256" key="9">
    <source>
        <dbReference type="ARBA" id="ARBA00023136"/>
    </source>
</evidence>
<evidence type="ECO:0000259" key="15">
    <source>
        <dbReference type="PROSITE" id="PS50055"/>
    </source>
</evidence>
<gene>
    <name evidence="18" type="primary">PTPRQ_1</name>
    <name evidence="18" type="ORF">AVEN_197533_2</name>
</gene>
<reference evidence="18 19" key="1">
    <citation type="journal article" date="2019" name="Sci. Rep.">
        <title>Orb-weaving spider Araneus ventricosus genome elucidates the spidroin gene catalogue.</title>
        <authorList>
            <person name="Kono N."/>
            <person name="Nakamura H."/>
            <person name="Ohtoshi R."/>
            <person name="Moran D.A.P."/>
            <person name="Shinohara A."/>
            <person name="Yoshida Y."/>
            <person name="Fujiwara M."/>
            <person name="Mori M."/>
            <person name="Tomita M."/>
            <person name="Arakawa K."/>
        </authorList>
    </citation>
    <scope>NUCLEOTIDE SEQUENCE [LARGE SCALE GENOMIC DNA]</scope>
</reference>
<feature type="domain" description="Fibronectin type-III" evidence="17">
    <location>
        <begin position="338"/>
        <end position="432"/>
    </location>
</feature>
<feature type="region of interest" description="Disordered" evidence="12">
    <location>
        <begin position="37"/>
        <end position="61"/>
    </location>
</feature>
<feature type="compositionally biased region" description="Low complexity" evidence="12">
    <location>
        <begin position="1470"/>
        <end position="1483"/>
    </location>
</feature>